<dbReference type="EMBL" id="MG099939">
    <property type="protein sequence ID" value="ATW60811.1"/>
    <property type="molecule type" value="Genomic_DNA"/>
</dbReference>
<evidence type="ECO:0000313" key="1">
    <source>
        <dbReference type="EMBL" id="ATW60811.1"/>
    </source>
</evidence>
<keyword evidence="2" id="KW-1185">Reference proteome</keyword>
<name>A0A2H4PEZ2_9CAUD</name>
<organism evidence="1 2">
    <name type="scientific">Gordonia phage BENtherdunthat</name>
    <dbReference type="NCBI Taxonomy" id="2047830"/>
    <lineage>
        <taxon>Viruses</taxon>
        <taxon>Duplodnaviria</taxon>
        <taxon>Heunggongvirae</taxon>
        <taxon>Uroviricota</taxon>
        <taxon>Caudoviricetes</taxon>
        <taxon>Langleyhallvirinae</taxon>
        <taxon>Getalongvirus</taxon>
        <taxon>Getalongvirus bentherdunthat</taxon>
    </lineage>
</organism>
<protein>
    <submittedName>
        <fullName evidence="1">Uncharacterized protein</fullName>
    </submittedName>
</protein>
<reference evidence="2" key="1">
    <citation type="submission" date="2017-10" db="EMBL/GenBank/DDBJ databases">
        <authorList>
            <person name="Banno H."/>
            <person name="Chua N.-H."/>
        </authorList>
    </citation>
    <scope>NUCLEOTIDE SEQUENCE [LARGE SCALE GENOMIC DNA]</scope>
</reference>
<evidence type="ECO:0000313" key="2">
    <source>
        <dbReference type="Proteomes" id="UP000240944"/>
    </source>
</evidence>
<accession>A0A2H4PEZ2</accession>
<gene>
    <name evidence="1" type="ORF">SEA_BENTHERDUNTHAT_41</name>
</gene>
<dbReference type="Proteomes" id="UP000240944">
    <property type="component" value="Segment"/>
</dbReference>
<sequence>MSPHRITNHRGAGMVIMATTIEEANEKADRICDWRDEQTSTDDGYYR</sequence>
<proteinExistence type="predicted"/>